<comment type="catalytic activity">
    <reaction evidence="1">
        <text>ATP + protein L-histidine = ADP + protein N-phospho-L-histidine.</text>
        <dbReference type="EC" id="2.7.13.3"/>
    </reaction>
</comment>
<keyword evidence="9" id="KW-0812">Transmembrane</keyword>
<keyword evidence="7" id="KW-0067">ATP-binding</keyword>
<keyword evidence="3" id="KW-0597">Phosphoprotein</keyword>
<dbReference type="STRING" id="683228.GA0070617_0183"/>
<dbReference type="Proteomes" id="UP000198937">
    <property type="component" value="Unassembled WGS sequence"/>
</dbReference>
<dbReference type="AlphaFoldDB" id="A0A1C6TWY9"/>
<dbReference type="PANTHER" id="PTHR24421">
    <property type="entry name" value="NITRATE/NITRITE SENSOR PROTEIN NARX-RELATED"/>
    <property type="match status" value="1"/>
</dbReference>
<dbReference type="EMBL" id="FMIA01000002">
    <property type="protein sequence ID" value="SCL46199.1"/>
    <property type="molecule type" value="Genomic_DNA"/>
</dbReference>
<evidence type="ECO:0000256" key="3">
    <source>
        <dbReference type="ARBA" id="ARBA00022553"/>
    </source>
</evidence>
<evidence type="ECO:0000256" key="1">
    <source>
        <dbReference type="ARBA" id="ARBA00000085"/>
    </source>
</evidence>
<dbReference type="CDD" id="cd16917">
    <property type="entry name" value="HATPase_UhpB-NarQ-NarX-like"/>
    <property type="match status" value="1"/>
</dbReference>
<feature type="transmembrane region" description="Helical" evidence="9">
    <location>
        <begin position="142"/>
        <end position="163"/>
    </location>
</feature>
<dbReference type="Pfam" id="PF07730">
    <property type="entry name" value="HisKA_3"/>
    <property type="match status" value="1"/>
</dbReference>
<sequence>MPSSSDLRSNGLTVTFGIRPVGALRLTYEVVLALAFCALAPIAPLVYDSGPLPAPVAAVLATVTAAVVVPLRLVRPLTALLCAATVGVVVGDGGGLLVVMLCFSAGYRLRHLGRSLLALLLVACCWVATAVQLNVVGDLVDLVLTAAFFVPTHLVPALVGWAVGRRRRVVGAMHWRNVQLHSQQVAVARQARTRERNRIARDLHDSLGHRLTLISLYAGTLPAATGAQRDEHVALLRSTATDAMADLRQILGVLGQEEDGEEVGVAQPLDSLDALADSARSTGATFSLTRSGTSRPLPPLIEHAAYRVVQEGVTNALRHARGGPIDVALRYEPDTLVVEVVNGPGASHPGPTSGQGLLGLGERVRLAGGVLHHGTTTGTGFRLAAMLPYRVLAPESTADPHPGPAAVPGMDAAGDFDLLVRRSAHRSRIALITLTVAITAVLGCCGAAVFFVATAPPTTVAADQFAAVRIGQPETDVRQVLPPPAHAVDDETTEPPPPAATCVTYLAPLSEQVRSGEQVVLYRFCFRAGALVEKRELRE</sequence>
<dbReference type="GO" id="GO:0016020">
    <property type="term" value="C:membrane"/>
    <property type="evidence" value="ECO:0007669"/>
    <property type="project" value="InterPro"/>
</dbReference>
<proteinExistence type="predicted"/>
<dbReference type="Gene3D" id="1.20.5.1930">
    <property type="match status" value="1"/>
</dbReference>
<organism evidence="11 12">
    <name type="scientific">Micromonospora yangpuensis</name>
    <dbReference type="NCBI Taxonomy" id="683228"/>
    <lineage>
        <taxon>Bacteria</taxon>
        <taxon>Bacillati</taxon>
        <taxon>Actinomycetota</taxon>
        <taxon>Actinomycetes</taxon>
        <taxon>Micromonosporales</taxon>
        <taxon>Micromonosporaceae</taxon>
        <taxon>Micromonospora</taxon>
    </lineage>
</organism>
<feature type="transmembrane region" description="Helical" evidence="9">
    <location>
        <begin position="77"/>
        <end position="103"/>
    </location>
</feature>
<dbReference type="GO" id="GO:0046983">
    <property type="term" value="F:protein dimerization activity"/>
    <property type="evidence" value="ECO:0007669"/>
    <property type="project" value="InterPro"/>
</dbReference>
<name>A0A1C6TWY9_9ACTN</name>
<gene>
    <name evidence="11" type="ORF">GA0070617_0183</name>
</gene>
<feature type="domain" description="Signal transduction histidine kinase subgroup 3 dimerisation and phosphoacceptor" evidence="10">
    <location>
        <begin position="195"/>
        <end position="256"/>
    </location>
</feature>
<evidence type="ECO:0000256" key="9">
    <source>
        <dbReference type="SAM" id="Phobius"/>
    </source>
</evidence>
<dbReference type="InterPro" id="IPR011712">
    <property type="entry name" value="Sig_transdc_His_kin_sub3_dim/P"/>
</dbReference>
<protein>
    <recommendedName>
        <fullName evidence="2">histidine kinase</fullName>
        <ecNumber evidence="2">2.7.13.3</ecNumber>
    </recommendedName>
</protein>
<feature type="transmembrane region" description="Helical" evidence="9">
    <location>
        <begin position="115"/>
        <end position="136"/>
    </location>
</feature>
<keyword evidence="4" id="KW-0808">Transferase</keyword>
<accession>A0A1C6TWY9</accession>
<evidence type="ECO:0000313" key="11">
    <source>
        <dbReference type="EMBL" id="SCL46199.1"/>
    </source>
</evidence>
<keyword evidence="6 11" id="KW-0418">Kinase</keyword>
<reference evidence="11 12" key="1">
    <citation type="submission" date="2016-06" db="EMBL/GenBank/DDBJ databases">
        <authorList>
            <person name="Kjaerup R.B."/>
            <person name="Dalgaard T.S."/>
            <person name="Juul-Madsen H.R."/>
        </authorList>
    </citation>
    <scope>NUCLEOTIDE SEQUENCE [LARGE SCALE GENOMIC DNA]</scope>
    <source>
        <strain evidence="11 12">DSM 45577</strain>
    </source>
</reference>
<dbReference type="SUPFAM" id="SSF55874">
    <property type="entry name" value="ATPase domain of HSP90 chaperone/DNA topoisomerase II/histidine kinase"/>
    <property type="match status" value="1"/>
</dbReference>
<evidence type="ECO:0000256" key="7">
    <source>
        <dbReference type="ARBA" id="ARBA00022840"/>
    </source>
</evidence>
<dbReference type="EC" id="2.7.13.3" evidence="2"/>
<evidence type="ECO:0000256" key="8">
    <source>
        <dbReference type="ARBA" id="ARBA00023012"/>
    </source>
</evidence>
<dbReference type="InterPro" id="IPR036890">
    <property type="entry name" value="HATPase_C_sf"/>
</dbReference>
<dbReference type="GO" id="GO:0000155">
    <property type="term" value="F:phosphorelay sensor kinase activity"/>
    <property type="evidence" value="ECO:0007669"/>
    <property type="project" value="InterPro"/>
</dbReference>
<evidence type="ECO:0000256" key="5">
    <source>
        <dbReference type="ARBA" id="ARBA00022741"/>
    </source>
</evidence>
<evidence type="ECO:0000256" key="2">
    <source>
        <dbReference type="ARBA" id="ARBA00012438"/>
    </source>
</evidence>
<dbReference type="Gene3D" id="3.30.565.10">
    <property type="entry name" value="Histidine kinase-like ATPase, C-terminal domain"/>
    <property type="match status" value="1"/>
</dbReference>
<dbReference type="GO" id="GO:0005524">
    <property type="term" value="F:ATP binding"/>
    <property type="evidence" value="ECO:0007669"/>
    <property type="project" value="UniProtKB-KW"/>
</dbReference>
<dbReference type="InterPro" id="IPR050482">
    <property type="entry name" value="Sensor_HK_TwoCompSys"/>
</dbReference>
<keyword evidence="8" id="KW-0902">Two-component regulatory system</keyword>
<keyword evidence="5" id="KW-0547">Nucleotide-binding</keyword>
<evidence type="ECO:0000256" key="4">
    <source>
        <dbReference type="ARBA" id="ARBA00022679"/>
    </source>
</evidence>
<evidence type="ECO:0000259" key="10">
    <source>
        <dbReference type="Pfam" id="PF07730"/>
    </source>
</evidence>
<keyword evidence="12" id="KW-1185">Reference proteome</keyword>
<feature type="transmembrane region" description="Helical" evidence="9">
    <location>
        <begin position="429"/>
        <end position="453"/>
    </location>
</feature>
<evidence type="ECO:0000313" key="12">
    <source>
        <dbReference type="Proteomes" id="UP000198937"/>
    </source>
</evidence>
<evidence type="ECO:0000256" key="6">
    <source>
        <dbReference type="ARBA" id="ARBA00022777"/>
    </source>
</evidence>
<keyword evidence="9" id="KW-0472">Membrane</keyword>
<feature type="transmembrane region" description="Helical" evidence="9">
    <location>
        <begin position="26"/>
        <end position="47"/>
    </location>
</feature>
<keyword evidence="9" id="KW-1133">Transmembrane helix</keyword>
<dbReference type="PANTHER" id="PTHR24421:SF10">
    <property type="entry name" value="NITRATE_NITRITE SENSOR PROTEIN NARQ"/>
    <property type="match status" value="1"/>
</dbReference>